<accession>A0AAV3ZH15</accession>
<keyword evidence="3" id="KW-1185">Reference proteome</keyword>
<feature type="region of interest" description="Disordered" evidence="1">
    <location>
        <begin position="1"/>
        <end position="20"/>
    </location>
</feature>
<sequence>MASKPNINRDALNSAKSSNLANVVHEDRLLSLIEEYLMEEEEKEEVESDHGQLEESLSRSTQEAEVRGVRASRGRAINI</sequence>
<dbReference type="Proteomes" id="UP000735302">
    <property type="component" value="Unassembled WGS sequence"/>
</dbReference>
<name>A0AAV3ZH15_9GAST</name>
<comment type="caution">
    <text evidence="2">The sequence shown here is derived from an EMBL/GenBank/DDBJ whole genome shotgun (WGS) entry which is preliminary data.</text>
</comment>
<feature type="compositionally biased region" description="Basic and acidic residues" evidence="1">
    <location>
        <begin position="48"/>
        <end position="68"/>
    </location>
</feature>
<organism evidence="2 3">
    <name type="scientific">Plakobranchus ocellatus</name>
    <dbReference type="NCBI Taxonomy" id="259542"/>
    <lineage>
        <taxon>Eukaryota</taxon>
        <taxon>Metazoa</taxon>
        <taxon>Spiralia</taxon>
        <taxon>Lophotrochozoa</taxon>
        <taxon>Mollusca</taxon>
        <taxon>Gastropoda</taxon>
        <taxon>Heterobranchia</taxon>
        <taxon>Euthyneura</taxon>
        <taxon>Panpulmonata</taxon>
        <taxon>Sacoglossa</taxon>
        <taxon>Placobranchoidea</taxon>
        <taxon>Plakobranchidae</taxon>
        <taxon>Plakobranchus</taxon>
    </lineage>
</organism>
<feature type="region of interest" description="Disordered" evidence="1">
    <location>
        <begin position="40"/>
        <end position="79"/>
    </location>
</feature>
<dbReference type="AlphaFoldDB" id="A0AAV3ZH15"/>
<protein>
    <submittedName>
        <fullName evidence="2">Uncharacterized protein</fullName>
    </submittedName>
</protein>
<gene>
    <name evidence="2" type="ORF">PoB_002060300</name>
</gene>
<evidence type="ECO:0000313" key="3">
    <source>
        <dbReference type="Proteomes" id="UP000735302"/>
    </source>
</evidence>
<proteinExistence type="predicted"/>
<evidence type="ECO:0000256" key="1">
    <source>
        <dbReference type="SAM" id="MobiDB-lite"/>
    </source>
</evidence>
<dbReference type="EMBL" id="BLXT01002413">
    <property type="protein sequence ID" value="GFN94097.1"/>
    <property type="molecule type" value="Genomic_DNA"/>
</dbReference>
<evidence type="ECO:0000313" key="2">
    <source>
        <dbReference type="EMBL" id="GFN94097.1"/>
    </source>
</evidence>
<reference evidence="2 3" key="1">
    <citation type="journal article" date="2021" name="Elife">
        <title>Chloroplast acquisition without the gene transfer in kleptoplastic sea slugs, Plakobranchus ocellatus.</title>
        <authorList>
            <person name="Maeda T."/>
            <person name="Takahashi S."/>
            <person name="Yoshida T."/>
            <person name="Shimamura S."/>
            <person name="Takaki Y."/>
            <person name="Nagai Y."/>
            <person name="Toyoda A."/>
            <person name="Suzuki Y."/>
            <person name="Arimoto A."/>
            <person name="Ishii H."/>
            <person name="Satoh N."/>
            <person name="Nishiyama T."/>
            <person name="Hasebe M."/>
            <person name="Maruyama T."/>
            <person name="Minagawa J."/>
            <person name="Obokata J."/>
            <person name="Shigenobu S."/>
        </authorList>
    </citation>
    <scope>NUCLEOTIDE SEQUENCE [LARGE SCALE GENOMIC DNA]</scope>
</reference>